<feature type="transmembrane region" description="Helical" evidence="6">
    <location>
        <begin position="246"/>
        <end position="265"/>
    </location>
</feature>
<comment type="similarity">
    <text evidence="2">Belongs to the EamA transporter family.</text>
</comment>
<feature type="domain" description="EamA" evidence="7">
    <location>
        <begin position="155"/>
        <end position="288"/>
    </location>
</feature>
<keyword evidence="9" id="KW-1185">Reference proteome</keyword>
<dbReference type="EMBL" id="FWEV01000268">
    <property type="protein sequence ID" value="SLM31476.1"/>
    <property type="molecule type" value="Genomic_DNA"/>
</dbReference>
<dbReference type="InterPro" id="IPR050638">
    <property type="entry name" value="AA-Vitamin_Transporters"/>
</dbReference>
<dbReference type="Gene3D" id="1.10.3730.20">
    <property type="match status" value="1"/>
</dbReference>
<feature type="transmembrane region" description="Helical" evidence="6">
    <location>
        <begin position="185"/>
        <end position="204"/>
    </location>
</feature>
<organism evidence="8 9">
    <name type="scientific">Desulfamplus magnetovallimortis</name>
    <dbReference type="NCBI Taxonomy" id="1246637"/>
    <lineage>
        <taxon>Bacteria</taxon>
        <taxon>Pseudomonadati</taxon>
        <taxon>Thermodesulfobacteriota</taxon>
        <taxon>Desulfobacteria</taxon>
        <taxon>Desulfobacterales</taxon>
        <taxon>Desulfobacteraceae</taxon>
        <taxon>Desulfamplus</taxon>
    </lineage>
</organism>
<evidence type="ECO:0000256" key="1">
    <source>
        <dbReference type="ARBA" id="ARBA00004141"/>
    </source>
</evidence>
<dbReference type="STRING" id="1246637.MTBBW1_340028"/>
<feature type="transmembrane region" description="Helical" evidence="6">
    <location>
        <begin position="71"/>
        <end position="91"/>
    </location>
</feature>
<evidence type="ECO:0000256" key="4">
    <source>
        <dbReference type="ARBA" id="ARBA00022989"/>
    </source>
</evidence>
<dbReference type="InterPro" id="IPR037185">
    <property type="entry name" value="EmrE-like"/>
</dbReference>
<sequence>MTDRRMFYRGVLLVIFAAVLFGTTGTSQALAPAGISPKVIGSFRLVIGGPALLLMTVIFSRVNPFTFRPPLLPTFIAACGIVMFQLCFFEAVAKTGVALGTIIAICVAPVIAGLLSAIFQKEQLNRIWLISSLLAVSGCIMLAMAGGGELKINPTGILLAAGAGFGYAVSLVASKAVIADRSPALGISVILCTGALMVLPGLFYEDISQVMTLHGMTVVLYLGLVATAGSYLLLAKGLSVIPVSRTAIMMLAEPLTGCLLGVLLLGEVFTLNAAIGSLLIFAGLIVISAGEYRAASEI</sequence>
<feature type="transmembrane region" description="Helical" evidence="6">
    <location>
        <begin position="271"/>
        <end position="290"/>
    </location>
</feature>
<proteinExistence type="inferred from homology"/>
<keyword evidence="4 6" id="KW-1133">Transmembrane helix</keyword>
<evidence type="ECO:0000259" key="7">
    <source>
        <dbReference type="Pfam" id="PF00892"/>
    </source>
</evidence>
<feature type="transmembrane region" description="Helical" evidence="6">
    <location>
        <begin position="97"/>
        <end position="115"/>
    </location>
</feature>
<dbReference type="Proteomes" id="UP000191931">
    <property type="component" value="Unassembled WGS sequence"/>
</dbReference>
<accession>A0A1W1HGA8</accession>
<feature type="transmembrane region" description="Helical" evidence="6">
    <location>
        <begin position="39"/>
        <end position="59"/>
    </location>
</feature>
<comment type="subcellular location">
    <subcellularLocation>
        <location evidence="1">Membrane</location>
        <topology evidence="1">Multi-pass membrane protein</topology>
    </subcellularLocation>
</comment>
<evidence type="ECO:0000256" key="6">
    <source>
        <dbReference type="SAM" id="Phobius"/>
    </source>
</evidence>
<dbReference type="PANTHER" id="PTHR32322:SF2">
    <property type="entry name" value="EAMA DOMAIN-CONTAINING PROTEIN"/>
    <property type="match status" value="1"/>
</dbReference>
<reference evidence="8 9" key="1">
    <citation type="submission" date="2017-03" db="EMBL/GenBank/DDBJ databases">
        <authorList>
            <person name="Afonso C.L."/>
            <person name="Miller P.J."/>
            <person name="Scott M.A."/>
            <person name="Spackman E."/>
            <person name="Goraichik I."/>
            <person name="Dimitrov K.M."/>
            <person name="Suarez D.L."/>
            <person name="Swayne D.E."/>
        </authorList>
    </citation>
    <scope>NUCLEOTIDE SEQUENCE [LARGE SCALE GENOMIC DNA]</scope>
    <source>
        <strain evidence="8">PRJEB14757</strain>
    </source>
</reference>
<dbReference type="InterPro" id="IPR000620">
    <property type="entry name" value="EamA_dom"/>
</dbReference>
<feature type="transmembrane region" description="Helical" evidence="6">
    <location>
        <begin position="210"/>
        <end position="234"/>
    </location>
</feature>
<keyword evidence="3 6" id="KW-0812">Transmembrane</keyword>
<keyword evidence="5 6" id="KW-0472">Membrane</keyword>
<dbReference type="Pfam" id="PF00892">
    <property type="entry name" value="EamA"/>
    <property type="match status" value="2"/>
</dbReference>
<feature type="transmembrane region" description="Helical" evidence="6">
    <location>
        <begin position="127"/>
        <end position="145"/>
    </location>
</feature>
<feature type="transmembrane region" description="Helical" evidence="6">
    <location>
        <begin position="157"/>
        <end position="178"/>
    </location>
</feature>
<evidence type="ECO:0000313" key="8">
    <source>
        <dbReference type="EMBL" id="SLM31476.1"/>
    </source>
</evidence>
<dbReference type="GO" id="GO:0016020">
    <property type="term" value="C:membrane"/>
    <property type="evidence" value="ECO:0007669"/>
    <property type="project" value="UniProtKB-SubCell"/>
</dbReference>
<dbReference type="SUPFAM" id="SSF103481">
    <property type="entry name" value="Multidrug resistance efflux transporter EmrE"/>
    <property type="match status" value="2"/>
</dbReference>
<evidence type="ECO:0000313" key="9">
    <source>
        <dbReference type="Proteomes" id="UP000191931"/>
    </source>
</evidence>
<dbReference type="PANTHER" id="PTHR32322">
    <property type="entry name" value="INNER MEMBRANE TRANSPORTER"/>
    <property type="match status" value="1"/>
</dbReference>
<gene>
    <name evidence="8" type="primary">ywfM</name>
    <name evidence="8" type="ORF">MTBBW1_340028</name>
</gene>
<evidence type="ECO:0000256" key="3">
    <source>
        <dbReference type="ARBA" id="ARBA00022692"/>
    </source>
</evidence>
<evidence type="ECO:0000256" key="2">
    <source>
        <dbReference type="ARBA" id="ARBA00007362"/>
    </source>
</evidence>
<name>A0A1W1HGA8_9BACT</name>
<protein>
    <submittedName>
        <fullName evidence="8">Uncharacterized transporter ywfM</fullName>
    </submittedName>
</protein>
<evidence type="ECO:0000256" key="5">
    <source>
        <dbReference type="ARBA" id="ARBA00023136"/>
    </source>
</evidence>
<dbReference type="AlphaFoldDB" id="A0A1W1HGA8"/>
<feature type="domain" description="EamA" evidence="7">
    <location>
        <begin position="9"/>
        <end position="143"/>
    </location>
</feature>